<feature type="compositionally biased region" description="Low complexity" evidence="1">
    <location>
        <begin position="52"/>
        <end position="62"/>
    </location>
</feature>
<dbReference type="EMBL" id="OU900105">
    <property type="protein sequence ID" value="CAG9856796.1"/>
    <property type="molecule type" value="Genomic_DNA"/>
</dbReference>
<accession>A0A9N9TEE6</accession>
<evidence type="ECO:0000313" key="3">
    <source>
        <dbReference type="Proteomes" id="UP001153712"/>
    </source>
</evidence>
<name>A0A9N9TEE6_PHYSR</name>
<evidence type="ECO:0000313" key="2">
    <source>
        <dbReference type="EMBL" id="CAG9856796.1"/>
    </source>
</evidence>
<feature type="compositionally biased region" description="Basic and acidic residues" evidence="1">
    <location>
        <begin position="89"/>
        <end position="103"/>
    </location>
</feature>
<reference evidence="2" key="1">
    <citation type="submission" date="2022-01" db="EMBL/GenBank/DDBJ databases">
        <authorList>
            <person name="King R."/>
        </authorList>
    </citation>
    <scope>NUCLEOTIDE SEQUENCE</scope>
</reference>
<sequence length="103" mass="11471">MRNTQGRCRHHNHGIEVVGRHDVTHKSKTNRPSFTSTTVRQPKEEKKGRVGLGSSSLRCSRGTSMTTSASSEERGIDLGRAGRGTQAAQDERQLWLSDRQHFG</sequence>
<feature type="region of interest" description="Disordered" evidence="1">
    <location>
        <begin position="1"/>
        <end position="103"/>
    </location>
</feature>
<dbReference type="AlphaFoldDB" id="A0A9N9TEE6"/>
<evidence type="ECO:0000256" key="1">
    <source>
        <dbReference type="SAM" id="MobiDB-lite"/>
    </source>
</evidence>
<organism evidence="2 3">
    <name type="scientific">Phyllotreta striolata</name>
    <name type="common">Striped flea beetle</name>
    <name type="synonym">Crioceris striolata</name>
    <dbReference type="NCBI Taxonomy" id="444603"/>
    <lineage>
        <taxon>Eukaryota</taxon>
        <taxon>Metazoa</taxon>
        <taxon>Ecdysozoa</taxon>
        <taxon>Arthropoda</taxon>
        <taxon>Hexapoda</taxon>
        <taxon>Insecta</taxon>
        <taxon>Pterygota</taxon>
        <taxon>Neoptera</taxon>
        <taxon>Endopterygota</taxon>
        <taxon>Coleoptera</taxon>
        <taxon>Polyphaga</taxon>
        <taxon>Cucujiformia</taxon>
        <taxon>Chrysomeloidea</taxon>
        <taxon>Chrysomelidae</taxon>
        <taxon>Galerucinae</taxon>
        <taxon>Alticini</taxon>
        <taxon>Phyllotreta</taxon>
    </lineage>
</organism>
<feature type="compositionally biased region" description="Polar residues" evidence="1">
    <location>
        <begin position="30"/>
        <end position="40"/>
    </location>
</feature>
<dbReference type="Proteomes" id="UP001153712">
    <property type="component" value="Chromosome 12"/>
</dbReference>
<proteinExistence type="predicted"/>
<gene>
    <name evidence="2" type="ORF">PHYEVI_LOCUS3209</name>
</gene>
<keyword evidence="3" id="KW-1185">Reference proteome</keyword>
<protein>
    <submittedName>
        <fullName evidence="2">Uncharacterized protein</fullName>
    </submittedName>
</protein>